<evidence type="ECO:0000256" key="7">
    <source>
        <dbReference type="ARBA" id="ARBA00023204"/>
    </source>
</evidence>
<evidence type="ECO:0000256" key="8">
    <source>
        <dbReference type="ARBA" id="ARBA00033408"/>
    </source>
</evidence>
<feature type="domain" description="RecF/RecN/SMC N-terminal" evidence="10">
    <location>
        <begin position="14"/>
        <end position="543"/>
    </location>
</feature>
<evidence type="ECO:0000313" key="12">
    <source>
        <dbReference type="Proteomes" id="UP001428817"/>
    </source>
</evidence>
<keyword evidence="9" id="KW-0175">Coiled coil</keyword>
<protein>
    <recommendedName>
        <fullName evidence="3">DNA repair protein RecN</fullName>
    </recommendedName>
    <alternativeName>
        <fullName evidence="8">Recombination protein N</fullName>
    </alternativeName>
</protein>
<evidence type="ECO:0000256" key="1">
    <source>
        <dbReference type="ARBA" id="ARBA00003618"/>
    </source>
</evidence>
<dbReference type="CDD" id="cd03241">
    <property type="entry name" value="ABC_RecN"/>
    <property type="match status" value="1"/>
</dbReference>
<keyword evidence="5" id="KW-0227">DNA damage</keyword>
<feature type="coiled-coil region" evidence="9">
    <location>
        <begin position="351"/>
        <end position="385"/>
    </location>
</feature>
<dbReference type="PIRSF" id="PIRSF003128">
    <property type="entry name" value="RecN"/>
    <property type="match status" value="1"/>
</dbReference>
<keyword evidence="6" id="KW-0067">ATP-binding</keyword>
<name>A0ABP9REA8_9PSEU</name>
<comment type="function">
    <text evidence="1">May be involved in recombinational repair of damaged DNA.</text>
</comment>
<dbReference type="PANTHER" id="PTHR11059">
    <property type="entry name" value="DNA REPAIR PROTEIN RECN"/>
    <property type="match status" value="1"/>
</dbReference>
<dbReference type="NCBIfam" id="TIGR00634">
    <property type="entry name" value="recN"/>
    <property type="match status" value="1"/>
</dbReference>
<gene>
    <name evidence="11" type="primary">recN</name>
    <name evidence="11" type="ORF">GCM10023321_81370</name>
</gene>
<proteinExistence type="inferred from homology"/>
<evidence type="ECO:0000256" key="5">
    <source>
        <dbReference type="ARBA" id="ARBA00022763"/>
    </source>
</evidence>
<sequence length="613" mass="64421">MTGGRPKLRAMLAEMRIQGLGVIDDATLEPHPGLTVLTGETGAGKTMVVTGLTLLGGGRAEASRVSSANGRAMVEGRFAAGEPALRIAEEVGAEADDDGSLIAVRTVSTDGRSRAHLGGRSVPVGVLSRLSEAVLAVHGQNDQLRLLRPAEQRAVLDRYAGEAVAGPLGEYRSVRERWREAAAELIERRDGARRLAQEADLLRHGLTEIEAVNPQPGEDTALVEEARRLAAADDLRSAAGGARMAVAGGDGESEDMPGALGLLGEARRLLGGSGDPALERLEPRLAEVSVLLGDVAGELTGYLDTLDADPERLQTVLARQAELRALTRKYAADTDGVLRWAEQARERLAGLDISDEAIAALQARRDELATELAKHAEAVSAAREEAAGRLAEAVTAELAGLAMPSARLLVDLARKELDAEAARRGPDGEGLRLAGTWVAAGPDGVDEVELRLVPHANSPGVPLHKGASGGELSRVMLALEVVLADADPVPTMVFDEVDAGVGGRAAVEIGRRLATLAISHQVIVVTHLAQVAAYADRHVVVDKRAAVDEDSGGNGRVRSRVRTLSEADRVVELARMLAGLDDTSTGRAHAEELLSTATTEKASARKKVKGRRN</sequence>
<keyword evidence="7" id="KW-0234">DNA repair</keyword>
<reference evidence="12" key="1">
    <citation type="journal article" date="2019" name="Int. J. Syst. Evol. Microbiol.">
        <title>The Global Catalogue of Microorganisms (GCM) 10K type strain sequencing project: providing services to taxonomists for standard genome sequencing and annotation.</title>
        <authorList>
            <consortium name="The Broad Institute Genomics Platform"/>
            <consortium name="The Broad Institute Genome Sequencing Center for Infectious Disease"/>
            <person name="Wu L."/>
            <person name="Ma J."/>
        </authorList>
    </citation>
    <scope>NUCLEOTIDE SEQUENCE [LARGE SCALE GENOMIC DNA]</scope>
    <source>
        <strain evidence="12">JCM 18303</strain>
    </source>
</reference>
<dbReference type="PANTHER" id="PTHR11059:SF0">
    <property type="entry name" value="DNA REPAIR PROTEIN RECN"/>
    <property type="match status" value="1"/>
</dbReference>
<evidence type="ECO:0000256" key="3">
    <source>
        <dbReference type="ARBA" id="ARBA00021315"/>
    </source>
</evidence>
<accession>A0ABP9REA8</accession>
<dbReference type="InterPro" id="IPR004604">
    <property type="entry name" value="DNA_recomb/repair_RecN"/>
</dbReference>
<evidence type="ECO:0000256" key="4">
    <source>
        <dbReference type="ARBA" id="ARBA00022741"/>
    </source>
</evidence>
<dbReference type="Proteomes" id="UP001428817">
    <property type="component" value="Unassembled WGS sequence"/>
</dbReference>
<dbReference type="EMBL" id="BAABJP010000065">
    <property type="protein sequence ID" value="GAA5175395.1"/>
    <property type="molecule type" value="Genomic_DNA"/>
</dbReference>
<keyword evidence="4" id="KW-0547">Nucleotide-binding</keyword>
<evidence type="ECO:0000259" key="10">
    <source>
        <dbReference type="Pfam" id="PF02463"/>
    </source>
</evidence>
<evidence type="ECO:0000313" key="11">
    <source>
        <dbReference type="EMBL" id="GAA5175395.1"/>
    </source>
</evidence>
<dbReference type="Pfam" id="PF02463">
    <property type="entry name" value="SMC_N"/>
    <property type="match status" value="1"/>
</dbReference>
<keyword evidence="12" id="KW-1185">Reference proteome</keyword>
<dbReference type="SUPFAM" id="SSF52540">
    <property type="entry name" value="P-loop containing nucleoside triphosphate hydrolases"/>
    <property type="match status" value="2"/>
</dbReference>
<comment type="caution">
    <text evidence="11">The sequence shown here is derived from an EMBL/GenBank/DDBJ whole genome shotgun (WGS) entry which is preliminary data.</text>
</comment>
<comment type="similarity">
    <text evidence="2">Belongs to the RecN family.</text>
</comment>
<evidence type="ECO:0000256" key="6">
    <source>
        <dbReference type="ARBA" id="ARBA00022840"/>
    </source>
</evidence>
<organism evidence="11 12">
    <name type="scientific">Pseudonocardia eucalypti</name>
    <dbReference type="NCBI Taxonomy" id="648755"/>
    <lineage>
        <taxon>Bacteria</taxon>
        <taxon>Bacillati</taxon>
        <taxon>Actinomycetota</taxon>
        <taxon>Actinomycetes</taxon>
        <taxon>Pseudonocardiales</taxon>
        <taxon>Pseudonocardiaceae</taxon>
        <taxon>Pseudonocardia</taxon>
    </lineage>
</organism>
<dbReference type="InterPro" id="IPR003395">
    <property type="entry name" value="RecF/RecN/SMC_N"/>
</dbReference>
<dbReference type="Gene3D" id="3.40.50.300">
    <property type="entry name" value="P-loop containing nucleotide triphosphate hydrolases"/>
    <property type="match status" value="2"/>
</dbReference>
<dbReference type="InterPro" id="IPR027417">
    <property type="entry name" value="P-loop_NTPase"/>
</dbReference>
<evidence type="ECO:0000256" key="9">
    <source>
        <dbReference type="SAM" id="Coils"/>
    </source>
</evidence>
<evidence type="ECO:0000256" key="2">
    <source>
        <dbReference type="ARBA" id="ARBA00009441"/>
    </source>
</evidence>